<organism evidence="3 4">
    <name type="scientific">Cafeteria roenbergensis</name>
    <name type="common">Marine flagellate</name>
    <dbReference type="NCBI Taxonomy" id="33653"/>
    <lineage>
        <taxon>Eukaryota</taxon>
        <taxon>Sar</taxon>
        <taxon>Stramenopiles</taxon>
        <taxon>Bigyra</taxon>
        <taxon>Opalozoa</taxon>
        <taxon>Bicosoecida</taxon>
        <taxon>Cafeteriaceae</taxon>
        <taxon>Cafeteria</taxon>
    </lineage>
</organism>
<accession>A0A5A8EB96</accession>
<sequence length="473" mass="48886">MASMTANIPHSRRRPLAGGESPAFSTSSADAGDKRKGSLADLALAGRRVAVGLGVHSWLPSNLRRRRDRTANLLWAAFPIVAALLFVSGLALLVWRMAASLHGQRVSNEAALLARKWESEADNPLVPRGYIPLLVATSPGAPETAEALEALALSDGIRETCVLFAVDSDTDRQRALALARLLPAGVRFAALVRPSVVTLSAAAAAAPSGVTAESARRPFPPTRGPLWAARDALRFLAWAHREAERLTPSDVTAILAIDAGARAASAKLDAAARGAGLGPRDGPGVGNATSQAPAEAAAAAGAAGSRVRQATDGPASAGIAASGATGRAVIPDHTSAELTSKLAFAVGPTADGASFGWHRQLKSDFQAGDATATAKAAKAADVGIDGQLMLISGRQWAALSKEWSHSRDWRDEVAALSVHTRRSVLAPLVRRMGRGEEEGRAVDAVLPAASNALQFQAMRLVRGADAAPTVSPP</sequence>
<keyword evidence="2" id="KW-0812">Transmembrane</keyword>
<dbReference type="Proteomes" id="UP000322899">
    <property type="component" value="Unassembled WGS sequence"/>
</dbReference>
<comment type="caution">
    <text evidence="3">The sequence shown here is derived from an EMBL/GenBank/DDBJ whole genome shotgun (WGS) entry which is preliminary data.</text>
</comment>
<dbReference type="AlphaFoldDB" id="A0A5A8EB96"/>
<keyword evidence="2" id="KW-0472">Membrane</keyword>
<evidence type="ECO:0000256" key="2">
    <source>
        <dbReference type="SAM" id="Phobius"/>
    </source>
</evidence>
<gene>
    <name evidence="3" type="ORF">FNF27_03705</name>
</gene>
<dbReference type="EMBL" id="VLTO01000019">
    <property type="protein sequence ID" value="KAA0174809.1"/>
    <property type="molecule type" value="Genomic_DNA"/>
</dbReference>
<reference evidence="3 4" key="1">
    <citation type="submission" date="2019-07" db="EMBL/GenBank/DDBJ databases">
        <title>Genomes of Cafeteria roenbergensis.</title>
        <authorList>
            <person name="Fischer M.G."/>
            <person name="Hackl T."/>
            <person name="Roman M."/>
        </authorList>
    </citation>
    <scope>NUCLEOTIDE SEQUENCE [LARGE SCALE GENOMIC DNA]</scope>
    <source>
        <strain evidence="3 4">E4-10P</strain>
    </source>
</reference>
<keyword evidence="2" id="KW-1133">Transmembrane helix</keyword>
<evidence type="ECO:0000313" key="3">
    <source>
        <dbReference type="EMBL" id="KAA0174809.1"/>
    </source>
</evidence>
<feature type="transmembrane region" description="Helical" evidence="2">
    <location>
        <begin position="73"/>
        <end position="95"/>
    </location>
</feature>
<proteinExistence type="predicted"/>
<name>A0A5A8EB96_CAFRO</name>
<evidence type="ECO:0000256" key="1">
    <source>
        <dbReference type="SAM" id="MobiDB-lite"/>
    </source>
</evidence>
<feature type="region of interest" description="Disordered" evidence="1">
    <location>
        <begin position="1"/>
        <end position="34"/>
    </location>
</feature>
<evidence type="ECO:0000313" key="4">
    <source>
        <dbReference type="Proteomes" id="UP000322899"/>
    </source>
</evidence>
<protein>
    <submittedName>
        <fullName evidence="3">Uncharacterized protein</fullName>
    </submittedName>
</protein>